<keyword evidence="2 6" id="KW-0698">rRNA processing</keyword>
<evidence type="ECO:0000256" key="5">
    <source>
        <dbReference type="ARBA" id="ARBA00022691"/>
    </source>
</evidence>
<dbReference type="HAMAP" id="MF_01877">
    <property type="entry name" value="16SrRNA_methyltr_I"/>
    <property type="match status" value="1"/>
</dbReference>
<proteinExistence type="inferred from homology"/>
<organism evidence="9 10">
    <name type="scientific">Nitratireductor thuwali</name>
    <dbReference type="NCBI Taxonomy" id="2267699"/>
    <lineage>
        <taxon>Bacteria</taxon>
        <taxon>Pseudomonadati</taxon>
        <taxon>Pseudomonadota</taxon>
        <taxon>Alphaproteobacteria</taxon>
        <taxon>Hyphomicrobiales</taxon>
        <taxon>Phyllobacteriaceae</taxon>
        <taxon>Nitratireductor</taxon>
    </lineage>
</organism>
<dbReference type="CDD" id="cd11648">
    <property type="entry name" value="RsmI"/>
    <property type="match status" value="1"/>
</dbReference>
<keyword evidence="10" id="KW-1185">Reference proteome</keyword>
<dbReference type="GO" id="GO:0008168">
    <property type="term" value="F:methyltransferase activity"/>
    <property type="evidence" value="ECO:0007669"/>
    <property type="project" value="UniProtKB-KW"/>
</dbReference>
<dbReference type="InterPro" id="IPR014777">
    <property type="entry name" value="4pyrrole_Mease_sub1"/>
</dbReference>
<dbReference type="InterPro" id="IPR014776">
    <property type="entry name" value="4pyrrole_Mease_sub2"/>
</dbReference>
<dbReference type="InterPro" id="IPR008189">
    <property type="entry name" value="rRNA_ssu_MeTfrase_I"/>
</dbReference>
<comment type="function">
    <text evidence="6">Catalyzes the 2'-O-methylation of the ribose of cytidine 1402 (C1402) in 16S rRNA.</text>
</comment>
<dbReference type="PROSITE" id="PS01296">
    <property type="entry name" value="RSMI"/>
    <property type="match status" value="1"/>
</dbReference>
<dbReference type="InterPro" id="IPR035996">
    <property type="entry name" value="4pyrrol_Methylase_sf"/>
</dbReference>
<reference evidence="9 10" key="1">
    <citation type="submission" date="2018-07" db="EMBL/GenBank/DDBJ databases">
        <title>Genome sequence of Nitratireductor thuwali#1536.</title>
        <authorList>
            <person name="Michoud G."/>
            <person name="Merlino G."/>
            <person name="Sefrji F.O."/>
            <person name="Daffonchio D."/>
        </authorList>
    </citation>
    <scope>NUCLEOTIDE SEQUENCE [LARGE SCALE GENOMIC DNA]</scope>
    <source>
        <strain evidence="10">Nit1536</strain>
    </source>
</reference>
<dbReference type="InterPro" id="IPR053910">
    <property type="entry name" value="RsmI_HTH"/>
</dbReference>
<comment type="similarity">
    <text evidence="6">Belongs to the methyltransferase superfamily. RsmI family.</text>
</comment>
<gene>
    <name evidence="6 9" type="primary">rsmI</name>
    <name evidence="9" type="ORF">NTH_02389</name>
</gene>
<feature type="domain" description="RsmI HTH" evidence="8">
    <location>
        <begin position="256"/>
        <end position="300"/>
    </location>
</feature>
<evidence type="ECO:0000256" key="6">
    <source>
        <dbReference type="HAMAP-Rule" id="MF_01877"/>
    </source>
</evidence>
<keyword evidence="3 6" id="KW-0489">Methyltransferase</keyword>
<dbReference type="NCBIfam" id="TIGR00096">
    <property type="entry name" value="16S rRNA (cytidine(1402)-2'-O)-methyltransferase"/>
    <property type="match status" value="1"/>
</dbReference>
<dbReference type="InterPro" id="IPR000878">
    <property type="entry name" value="4pyrrol_Mease"/>
</dbReference>
<evidence type="ECO:0000256" key="2">
    <source>
        <dbReference type="ARBA" id="ARBA00022552"/>
    </source>
</evidence>
<dbReference type="GO" id="GO:0032259">
    <property type="term" value="P:methylation"/>
    <property type="evidence" value="ECO:0007669"/>
    <property type="project" value="UniProtKB-KW"/>
</dbReference>
<dbReference type="Gene3D" id="3.40.1010.10">
    <property type="entry name" value="Cobalt-precorrin-4 Transmethylase, Domain 1"/>
    <property type="match status" value="1"/>
</dbReference>
<name>A0ABY5MKQ3_9HYPH</name>
<protein>
    <recommendedName>
        <fullName evidence="6">Ribosomal RNA small subunit methyltransferase I</fullName>
        <ecNumber evidence="6">2.1.1.198</ecNumber>
    </recommendedName>
    <alternativeName>
        <fullName evidence="6">16S rRNA 2'-O-ribose C1402 methyltransferase</fullName>
    </alternativeName>
    <alternativeName>
        <fullName evidence="6">rRNA (cytidine-2'-O-)-methyltransferase RsmI</fullName>
    </alternativeName>
</protein>
<dbReference type="EMBL" id="CP030941">
    <property type="protein sequence ID" value="UUP17913.1"/>
    <property type="molecule type" value="Genomic_DNA"/>
</dbReference>
<dbReference type="Pfam" id="PF00590">
    <property type="entry name" value="TP_methylase"/>
    <property type="match status" value="1"/>
</dbReference>
<keyword evidence="4 6" id="KW-0808">Transferase</keyword>
<comment type="catalytic activity">
    <reaction evidence="6">
        <text>cytidine(1402) in 16S rRNA + S-adenosyl-L-methionine = 2'-O-methylcytidine(1402) in 16S rRNA + S-adenosyl-L-homocysteine + H(+)</text>
        <dbReference type="Rhea" id="RHEA:42924"/>
        <dbReference type="Rhea" id="RHEA-COMP:10285"/>
        <dbReference type="Rhea" id="RHEA-COMP:10286"/>
        <dbReference type="ChEBI" id="CHEBI:15378"/>
        <dbReference type="ChEBI" id="CHEBI:57856"/>
        <dbReference type="ChEBI" id="CHEBI:59789"/>
        <dbReference type="ChEBI" id="CHEBI:74495"/>
        <dbReference type="ChEBI" id="CHEBI:82748"/>
        <dbReference type="EC" id="2.1.1.198"/>
    </reaction>
</comment>
<comment type="subcellular location">
    <subcellularLocation>
        <location evidence="6">Cytoplasm</location>
    </subcellularLocation>
</comment>
<evidence type="ECO:0000313" key="9">
    <source>
        <dbReference type="EMBL" id="UUP17913.1"/>
    </source>
</evidence>
<dbReference type="PANTHER" id="PTHR46111">
    <property type="entry name" value="RIBOSOMAL RNA SMALL SUBUNIT METHYLTRANSFERASE I"/>
    <property type="match status" value="1"/>
</dbReference>
<dbReference type="Proteomes" id="UP001342418">
    <property type="component" value="Chromosome"/>
</dbReference>
<dbReference type="PANTHER" id="PTHR46111:SF1">
    <property type="entry name" value="RIBOSOMAL RNA SMALL SUBUNIT METHYLTRANSFERASE I"/>
    <property type="match status" value="1"/>
</dbReference>
<keyword evidence="1 6" id="KW-0963">Cytoplasm</keyword>
<dbReference type="InterPro" id="IPR018063">
    <property type="entry name" value="SAM_MeTrfase_RsmI_CS"/>
</dbReference>
<evidence type="ECO:0000259" key="8">
    <source>
        <dbReference type="Pfam" id="PF23016"/>
    </source>
</evidence>
<evidence type="ECO:0000256" key="3">
    <source>
        <dbReference type="ARBA" id="ARBA00022603"/>
    </source>
</evidence>
<evidence type="ECO:0000256" key="4">
    <source>
        <dbReference type="ARBA" id="ARBA00022679"/>
    </source>
</evidence>
<keyword evidence="5 6" id="KW-0949">S-adenosyl-L-methionine</keyword>
<dbReference type="Pfam" id="PF23016">
    <property type="entry name" value="RsmI_C"/>
    <property type="match status" value="1"/>
</dbReference>
<evidence type="ECO:0000313" key="10">
    <source>
        <dbReference type="Proteomes" id="UP001342418"/>
    </source>
</evidence>
<sequence>MAGVSERKAADRRHYVVAGVEVAAPPLEPALYLVATPIGNLSDITLRALQVLAGADIVACEDTRVTRVLLDRYGISRRTAAYHEHNAAEAGPRLLAAIEAGGSVALASDAGTPLISDPGFRLVERVQDAGLKVMPIPGPSAVLAALTASGLPTDAFMFGGFLPVKAGQRESRLQELSGVPATLVFFESPRRLASSLAAMTKMLGDRPAAVAREMTKAFEEVRRDGLAALAAHYAEAGAPKGEVVVCIGPPAEAQPTDAATVDRLLISLSREMPAAKAAGEAARMTGEKKSNLYQRLLALKGEGRGG</sequence>
<dbReference type="Gene3D" id="3.30.950.10">
    <property type="entry name" value="Methyltransferase, Cobalt-precorrin-4 Transmethylase, Domain 2"/>
    <property type="match status" value="1"/>
</dbReference>
<dbReference type="SUPFAM" id="SSF53790">
    <property type="entry name" value="Tetrapyrrole methylase"/>
    <property type="match status" value="1"/>
</dbReference>
<accession>A0ABY5MKQ3</accession>
<dbReference type="EC" id="2.1.1.198" evidence="6"/>
<evidence type="ECO:0000259" key="7">
    <source>
        <dbReference type="Pfam" id="PF00590"/>
    </source>
</evidence>
<feature type="domain" description="Tetrapyrrole methylase" evidence="7">
    <location>
        <begin position="31"/>
        <end position="229"/>
    </location>
</feature>
<evidence type="ECO:0000256" key="1">
    <source>
        <dbReference type="ARBA" id="ARBA00022490"/>
    </source>
</evidence>
<dbReference type="PIRSF" id="PIRSF005917">
    <property type="entry name" value="MTase_YraL"/>
    <property type="match status" value="1"/>
</dbReference>